<dbReference type="OrthoDB" id="248923at2759"/>
<dbReference type="SUPFAM" id="SSF56112">
    <property type="entry name" value="Protein kinase-like (PK-like)"/>
    <property type="match status" value="1"/>
</dbReference>
<organism evidence="13 14">
    <name type="scientific">Triparma columacea</name>
    <dbReference type="NCBI Taxonomy" id="722753"/>
    <lineage>
        <taxon>Eukaryota</taxon>
        <taxon>Sar</taxon>
        <taxon>Stramenopiles</taxon>
        <taxon>Ochrophyta</taxon>
        <taxon>Bolidophyceae</taxon>
        <taxon>Parmales</taxon>
        <taxon>Triparmaceae</taxon>
        <taxon>Triparma</taxon>
    </lineage>
</organism>
<protein>
    <recommendedName>
        <fullName evidence="2">non-specific serine/threonine protein kinase</fullName>
        <ecNumber evidence="2">2.7.11.1</ecNumber>
    </recommendedName>
</protein>
<feature type="region of interest" description="Disordered" evidence="11">
    <location>
        <begin position="577"/>
        <end position="689"/>
    </location>
</feature>
<evidence type="ECO:0000313" key="14">
    <source>
        <dbReference type="Proteomes" id="UP001165065"/>
    </source>
</evidence>
<dbReference type="Pfam" id="PF00069">
    <property type="entry name" value="Pkinase"/>
    <property type="match status" value="1"/>
</dbReference>
<keyword evidence="6" id="KW-0418">Kinase</keyword>
<dbReference type="Gene3D" id="1.10.510.10">
    <property type="entry name" value="Transferase(Phosphotransferase) domain 1"/>
    <property type="match status" value="1"/>
</dbReference>
<evidence type="ECO:0000313" key="13">
    <source>
        <dbReference type="EMBL" id="GMI36113.1"/>
    </source>
</evidence>
<sequence>MAARSTLSDFKVEGKLGSGSFGTVYRAHRLKDGLSYVIKTIKIGELTHAEQLEAINEVKLLASIQSLYVVKYFDSFVENETLYIVMEYCNRGDLKGLLKRRKSKKDTHLESNRCWSLMLQMMLGLYDIHCQKVLHRDMKTANVFLTANPDPDTGPRYFVKIGDLGVAKLLGTSTAFANTVVGTPYYLSPELCEDKPYNDKSDVWALGVILYECLTFNHPFEARNQCALILKIIKGKFTPISDDHPADENLKKIVSMCLTHDCAKRPSISDLLSLSYVQDMIHQHELELPENIVRVKKVNGAEVLHPEQEKPPTTTTALHSRPSKTLQANQQPTPSSATSPTPTDTPKVKNLNKGGNKAHAHSRSPATPKALNPKPPTPNKYDRKRIVTGAPSRNNQYESNTPSKNAAVAPSSFSVNGIGAVKVGAGKPLEVIPRKGNATGIRGNRVRGGQRNVSTIAQTRHQKMEAKPSGRSNAYMKPTSNRSSYAKAQYSHQQQAEHKLSGGTGDNANLGDLMTVNGHPSTTDLHEAQAPPPPRQSKVGVVRVKPAPAKPLPRHKRVDQQVEDDFLSESKLAALHPSEDFDAKDASLPSTVNGEDAEGEDVVENDFAAVPKSSYGGGVGGGDGNDEDDDYTDPGDNANECDDHTDPGDDGNGGEVQWTVIDDDDDDDDDHCVGEAGGEEKAVPKEQRQDDLDLFYSGDYEASLPPDGSVQIVDDNNHPLYEVMEPLIDDFDDEDEEVAGGEEDMDATIGSEDEHNLNSVEGARVLTPQPTRIELIGNMQKYVSDLDKLVSRARKQCRKMLGTAFDELHTLFKERFIDEEGSMMPDSNHSEEKTEEMHLAVESMQDDIVERCGGVLEACSAVFNVQRLLALEAGLVEAERNLARAVAGEEIKTGVFGTPRGHGVDDEETEGEEEEERGGGEEITDYYEDDSFEEFVEEGKE</sequence>
<dbReference type="Proteomes" id="UP001165065">
    <property type="component" value="Unassembled WGS sequence"/>
</dbReference>
<feature type="compositionally biased region" description="Acidic residues" evidence="11">
    <location>
        <begin position="661"/>
        <end position="670"/>
    </location>
</feature>
<dbReference type="GO" id="GO:0004674">
    <property type="term" value="F:protein serine/threonine kinase activity"/>
    <property type="evidence" value="ECO:0007669"/>
    <property type="project" value="UniProtKB-KW"/>
</dbReference>
<feature type="compositionally biased region" description="Polar residues" evidence="11">
    <location>
        <begin position="391"/>
        <end position="404"/>
    </location>
</feature>
<accession>A0A9W7G578</accession>
<dbReference type="PROSITE" id="PS00108">
    <property type="entry name" value="PROTEIN_KINASE_ST"/>
    <property type="match status" value="1"/>
</dbReference>
<dbReference type="PANTHER" id="PTHR44899:SF3">
    <property type="entry name" value="SERINE_THREONINE-PROTEIN KINASE NEK1"/>
    <property type="match status" value="1"/>
</dbReference>
<keyword evidence="14" id="KW-1185">Reference proteome</keyword>
<comment type="catalytic activity">
    <reaction evidence="8">
        <text>L-threonyl-[protein] + ATP = O-phospho-L-threonyl-[protein] + ADP + H(+)</text>
        <dbReference type="Rhea" id="RHEA:46608"/>
        <dbReference type="Rhea" id="RHEA-COMP:11060"/>
        <dbReference type="Rhea" id="RHEA-COMP:11605"/>
        <dbReference type="ChEBI" id="CHEBI:15378"/>
        <dbReference type="ChEBI" id="CHEBI:30013"/>
        <dbReference type="ChEBI" id="CHEBI:30616"/>
        <dbReference type="ChEBI" id="CHEBI:61977"/>
        <dbReference type="ChEBI" id="CHEBI:456216"/>
        <dbReference type="EC" id="2.7.11.1"/>
    </reaction>
</comment>
<evidence type="ECO:0000256" key="4">
    <source>
        <dbReference type="ARBA" id="ARBA00022679"/>
    </source>
</evidence>
<feature type="compositionally biased region" description="Basic and acidic residues" evidence="11">
    <location>
        <begin position="678"/>
        <end position="689"/>
    </location>
</feature>
<reference evidence="14" key="1">
    <citation type="journal article" date="2023" name="Commun. Biol.">
        <title>Genome analysis of Parmales, the sister group of diatoms, reveals the evolutionary specialization of diatoms from phago-mixotrophs to photoautotrophs.</title>
        <authorList>
            <person name="Ban H."/>
            <person name="Sato S."/>
            <person name="Yoshikawa S."/>
            <person name="Yamada K."/>
            <person name="Nakamura Y."/>
            <person name="Ichinomiya M."/>
            <person name="Sato N."/>
            <person name="Blanc-Mathieu R."/>
            <person name="Endo H."/>
            <person name="Kuwata A."/>
            <person name="Ogata H."/>
        </authorList>
    </citation>
    <scope>NUCLEOTIDE SEQUENCE [LARGE SCALE GENOMIC DNA]</scope>
</reference>
<dbReference type="InterPro" id="IPR011009">
    <property type="entry name" value="Kinase-like_dom_sf"/>
</dbReference>
<keyword evidence="3" id="KW-0723">Serine/threonine-protein kinase</keyword>
<dbReference type="EMBL" id="BRYA01000062">
    <property type="protein sequence ID" value="GMI36113.1"/>
    <property type="molecule type" value="Genomic_DNA"/>
</dbReference>
<comment type="catalytic activity">
    <reaction evidence="9">
        <text>L-seryl-[protein] + ATP = O-phospho-L-seryl-[protein] + ADP + H(+)</text>
        <dbReference type="Rhea" id="RHEA:17989"/>
        <dbReference type="Rhea" id="RHEA-COMP:9863"/>
        <dbReference type="Rhea" id="RHEA-COMP:11604"/>
        <dbReference type="ChEBI" id="CHEBI:15378"/>
        <dbReference type="ChEBI" id="CHEBI:29999"/>
        <dbReference type="ChEBI" id="CHEBI:30616"/>
        <dbReference type="ChEBI" id="CHEBI:83421"/>
        <dbReference type="ChEBI" id="CHEBI:456216"/>
        <dbReference type="EC" id="2.7.11.1"/>
    </reaction>
</comment>
<gene>
    <name evidence="13" type="ORF">TrCOL_g4439</name>
</gene>
<evidence type="ECO:0000256" key="2">
    <source>
        <dbReference type="ARBA" id="ARBA00012513"/>
    </source>
</evidence>
<dbReference type="PROSITE" id="PS00107">
    <property type="entry name" value="PROTEIN_KINASE_ATP"/>
    <property type="match status" value="1"/>
</dbReference>
<evidence type="ECO:0000256" key="9">
    <source>
        <dbReference type="ARBA" id="ARBA00048679"/>
    </source>
</evidence>
<evidence type="ECO:0000256" key="8">
    <source>
        <dbReference type="ARBA" id="ARBA00047899"/>
    </source>
</evidence>
<feature type="compositionally biased region" description="Acidic residues" evidence="11">
    <location>
        <begin position="624"/>
        <end position="633"/>
    </location>
</feature>
<dbReference type="PROSITE" id="PS50011">
    <property type="entry name" value="PROTEIN_KINASE_DOM"/>
    <property type="match status" value="1"/>
</dbReference>
<dbReference type="PANTHER" id="PTHR44899">
    <property type="entry name" value="CAMK FAMILY PROTEIN KINASE"/>
    <property type="match status" value="1"/>
</dbReference>
<feature type="compositionally biased region" description="Acidic residues" evidence="11">
    <location>
        <begin position="595"/>
        <end position="604"/>
    </location>
</feature>
<dbReference type="InterPro" id="IPR051131">
    <property type="entry name" value="NEK_Ser/Thr_kinase_NIMA"/>
</dbReference>
<evidence type="ECO:0000256" key="11">
    <source>
        <dbReference type="SAM" id="MobiDB-lite"/>
    </source>
</evidence>
<keyword evidence="5 10" id="KW-0547">Nucleotide-binding</keyword>
<comment type="caution">
    <text evidence="13">The sequence shown here is derived from an EMBL/GenBank/DDBJ whole genome shotgun (WGS) entry which is preliminary data.</text>
</comment>
<dbReference type="EC" id="2.7.11.1" evidence="2"/>
<dbReference type="FunFam" id="3.30.200.20:FF:000097">
    <property type="entry name" value="Probable serine/threonine-protein kinase nek1"/>
    <property type="match status" value="1"/>
</dbReference>
<dbReference type="Gene3D" id="3.30.200.20">
    <property type="entry name" value="Phosphorylase Kinase, domain 1"/>
    <property type="match status" value="1"/>
</dbReference>
<evidence type="ECO:0000259" key="12">
    <source>
        <dbReference type="PROSITE" id="PS50011"/>
    </source>
</evidence>
<proteinExistence type="inferred from homology"/>
<comment type="similarity">
    <text evidence="1">Belongs to the protein kinase superfamily. NEK Ser/Thr protein kinase family. NIMA subfamily.</text>
</comment>
<feature type="compositionally biased region" description="Polar residues" evidence="11">
    <location>
        <begin position="311"/>
        <end position="331"/>
    </location>
</feature>
<feature type="compositionally biased region" description="Acidic residues" evidence="11">
    <location>
        <begin position="905"/>
        <end position="941"/>
    </location>
</feature>
<feature type="region of interest" description="Disordered" evidence="11">
    <location>
        <begin position="303"/>
        <end position="384"/>
    </location>
</feature>
<evidence type="ECO:0000256" key="5">
    <source>
        <dbReference type="ARBA" id="ARBA00022741"/>
    </source>
</evidence>
<feature type="region of interest" description="Disordered" evidence="11">
    <location>
        <begin position="894"/>
        <end position="941"/>
    </location>
</feature>
<feature type="region of interest" description="Disordered" evidence="11">
    <location>
        <begin position="389"/>
        <end position="408"/>
    </location>
</feature>
<dbReference type="AlphaFoldDB" id="A0A9W7G578"/>
<name>A0A9W7G578_9STRA</name>
<evidence type="ECO:0000256" key="6">
    <source>
        <dbReference type="ARBA" id="ARBA00022777"/>
    </source>
</evidence>
<dbReference type="SMART" id="SM00220">
    <property type="entry name" value="S_TKc"/>
    <property type="match status" value="1"/>
</dbReference>
<dbReference type="InterPro" id="IPR017441">
    <property type="entry name" value="Protein_kinase_ATP_BS"/>
</dbReference>
<evidence type="ECO:0000256" key="3">
    <source>
        <dbReference type="ARBA" id="ARBA00022527"/>
    </source>
</evidence>
<dbReference type="InterPro" id="IPR008271">
    <property type="entry name" value="Ser/Thr_kinase_AS"/>
</dbReference>
<evidence type="ECO:0000256" key="10">
    <source>
        <dbReference type="PROSITE-ProRule" id="PRU10141"/>
    </source>
</evidence>
<keyword evidence="4" id="KW-0808">Transferase</keyword>
<evidence type="ECO:0000256" key="7">
    <source>
        <dbReference type="ARBA" id="ARBA00022840"/>
    </source>
</evidence>
<dbReference type="InterPro" id="IPR000719">
    <property type="entry name" value="Prot_kinase_dom"/>
</dbReference>
<feature type="compositionally biased region" description="Low complexity" evidence="11">
    <location>
        <begin position="332"/>
        <end position="345"/>
    </location>
</feature>
<dbReference type="GO" id="GO:0005524">
    <property type="term" value="F:ATP binding"/>
    <property type="evidence" value="ECO:0007669"/>
    <property type="project" value="UniProtKB-UniRule"/>
</dbReference>
<feature type="compositionally biased region" description="Polar residues" evidence="11">
    <location>
        <begin position="478"/>
        <end position="494"/>
    </location>
</feature>
<feature type="region of interest" description="Disordered" evidence="11">
    <location>
        <begin position="458"/>
        <end position="541"/>
    </location>
</feature>
<feature type="binding site" evidence="10">
    <location>
        <position position="39"/>
    </location>
    <ligand>
        <name>ATP</name>
        <dbReference type="ChEBI" id="CHEBI:30616"/>
    </ligand>
</feature>
<feature type="domain" description="Protein kinase" evidence="12">
    <location>
        <begin position="10"/>
        <end position="277"/>
    </location>
</feature>
<evidence type="ECO:0000256" key="1">
    <source>
        <dbReference type="ARBA" id="ARBA00010886"/>
    </source>
</evidence>
<keyword evidence="7 10" id="KW-0067">ATP-binding</keyword>
<dbReference type="CDD" id="cd08215">
    <property type="entry name" value="STKc_Nek"/>
    <property type="match status" value="1"/>
</dbReference>